<gene>
    <name evidence="3" type="ORF">L211DRAFT_839837</name>
</gene>
<dbReference type="AlphaFoldDB" id="A0A3N4LL69"/>
<evidence type="ECO:0000256" key="1">
    <source>
        <dbReference type="SAM" id="MobiDB-lite"/>
    </source>
</evidence>
<accession>A0A3N4LL69</accession>
<organism evidence="3 4">
    <name type="scientific">Terfezia boudieri ATCC MYA-4762</name>
    <dbReference type="NCBI Taxonomy" id="1051890"/>
    <lineage>
        <taxon>Eukaryota</taxon>
        <taxon>Fungi</taxon>
        <taxon>Dikarya</taxon>
        <taxon>Ascomycota</taxon>
        <taxon>Pezizomycotina</taxon>
        <taxon>Pezizomycetes</taxon>
        <taxon>Pezizales</taxon>
        <taxon>Pezizaceae</taxon>
        <taxon>Terfezia</taxon>
    </lineage>
</organism>
<feature type="transmembrane region" description="Helical" evidence="2">
    <location>
        <begin position="50"/>
        <end position="73"/>
    </location>
</feature>
<feature type="compositionally biased region" description="Low complexity" evidence="1">
    <location>
        <begin position="532"/>
        <end position="544"/>
    </location>
</feature>
<dbReference type="Proteomes" id="UP000267821">
    <property type="component" value="Unassembled WGS sequence"/>
</dbReference>
<evidence type="ECO:0000313" key="4">
    <source>
        <dbReference type="Proteomes" id="UP000267821"/>
    </source>
</evidence>
<dbReference type="STRING" id="1051890.A0A3N4LL69"/>
<dbReference type="InParanoid" id="A0A3N4LL69"/>
<feature type="compositionally biased region" description="Polar residues" evidence="1">
    <location>
        <begin position="460"/>
        <end position="473"/>
    </location>
</feature>
<feature type="region of interest" description="Disordered" evidence="1">
    <location>
        <begin position="341"/>
        <end position="576"/>
    </location>
</feature>
<keyword evidence="2" id="KW-1133">Transmembrane helix</keyword>
<proteinExistence type="predicted"/>
<dbReference type="OrthoDB" id="5387441at2759"/>
<feature type="compositionally biased region" description="Basic and acidic residues" evidence="1">
    <location>
        <begin position="225"/>
        <end position="243"/>
    </location>
</feature>
<evidence type="ECO:0000256" key="2">
    <source>
        <dbReference type="SAM" id="Phobius"/>
    </source>
</evidence>
<dbReference type="EMBL" id="ML121553">
    <property type="protein sequence ID" value="RPB22209.1"/>
    <property type="molecule type" value="Genomic_DNA"/>
</dbReference>
<feature type="compositionally biased region" description="Basic and acidic residues" evidence="1">
    <location>
        <begin position="494"/>
        <end position="505"/>
    </location>
</feature>
<feature type="region of interest" description="Disordered" evidence="1">
    <location>
        <begin position="225"/>
        <end position="278"/>
    </location>
</feature>
<keyword evidence="4" id="KW-1185">Reference proteome</keyword>
<name>A0A3N4LL69_9PEZI</name>
<feature type="compositionally biased region" description="Acidic residues" evidence="1">
    <location>
        <begin position="474"/>
        <end position="493"/>
    </location>
</feature>
<feature type="region of interest" description="Disordered" evidence="1">
    <location>
        <begin position="593"/>
        <end position="637"/>
    </location>
</feature>
<sequence>MAPIPTLPTLSSALHHIYFLAIATTPELELSPRDLEPRGSRPGTVKPGSLSAAILTAFCLLATFLALMVWWFFHIKGGFFWRPNDWSDYQSAVLRRHDEISDDAITVFTDGSARRGGGGSSAGARTEVLSAVWNDEQKLEAADRMTSISRGGRDLWGEFKLRFGIGLRGGEAPPMDTWGGRSEAGGTSVSTRTRIGRHVPGRLPGVCEVQHFGLEDYERAVKKTEARNKEKMRQRERERRESLLAEQQGIPLQPQKPRKKKKPVRRDWDNRSLETATTLAAPALTATPVSGRRRDYEYESYSQETPARPKGWKPEDSVLPEVTYGYDPKAYVNPKHLSHHISTRTNRSYVPGDDPGDVPPPIRMKPKRQSMPLPTMTAEPVSLRKESTRKYKHRSNHGIEISREKSHRLHSKSKEVGGKPYKPASTKEVGGKAYVAASTKEVTQGAGHSKHHSLRRQGTEKTQSTEFISSEEYSNSEDYTETDSDDYTTESESDNEKGTSKKPDLGTKVYHHPLPPKRDVWNEPIAGGSGSAGSSSVAGGTIISRSNRAENITPLHAEDSAPAPAPPGSRHTRANSIVMERVQQFQSRAIAAATPIPTIRALPAPGTSYSNTPGNRRSAGPAPPGNVKALGYRRNGN</sequence>
<keyword evidence="2" id="KW-0472">Membrane</keyword>
<reference evidence="3 4" key="1">
    <citation type="journal article" date="2018" name="Nat. Ecol. Evol.">
        <title>Pezizomycetes genomes reveal the molecular basis of ectomycorrhizal truffle lifestyle.</title>
        <authorList>
            <person name="Murat C."/>
            <person name="Payen T."/>
            <person name="Noel B."/>
            <person name="Kuo A."/>
            <person name="Morin E."/>
            <person name="Chen J."/>
            <person name="Kohler A."/>
            <person name="Krizsan K."/>
            <person name="Balestrini R."/>
            <person name="Da Silva C."/>
            <person name="Montanini B."/>
            <person name="Hainaut M."/>
            <person name="Levati E."/>
            <person name="Barry K.W."/>
            <person name="Belfiori B."/>
            <person name="Cichocki N."/>
            <person name="Clum A."/>
            <person name="Dockter R.B."/>
            <person name="Fauchery L."/>
            <person name="Guy J."/>
            <person name="Iotti M."/>
            <person name="Le Tacon F."/>
            <person name="Lindquist E.A."/>
            <person name="Lipzen A."/>
            <person name="Malagnac F."/>
            <person name="Mello A."/>
            <person name="Molinier V."/>
            <person name="Miyauchi S."/>
            <person name="Poulain J."/>
            <person name="Riccioni C."/>
            <person name="Rubini A."/>
            <person name="Sitrit Y."/>
            <person name="Splivallo R."/>
            <person name="Traeger S."/>
            <person name="Wang M."/>
            <person name="Zifcakova L."/>
            <person name="Wipf D."/>
            <person name="Zambonelli A."/>
            <person name="Paolocci F."/>
            <person name="Nowrousian M."/>
            <person name="Ottonello S."/>
            <person name="Baldrian P."/>
            <person name="Spatafora J.W."/>
            <person name="Henrissat B."/>
            <person name="Nagy L.G."/>
            <person name="Aury J.M."/>
            <person name="Wincker P."/>
            <person name="Grigoriev I.V."/>
            <person name="Bonfante P."/>
            <person name="Martin F.M."/>
        </authorList>
    </citation>
    <scope>NUCLEOTIDE SEQUENCE [LARGE SCALE GENOMIC DNA]</scope>
    <source>
        <strain evidence="3 4">ATCC MYA-4762</strain>
    </source>
</reference>
<keyword evidence="2" id="KW-0812">Transmembrane</keyword>
<evidence type="ECO:0000313" key="3">
    <source>
        <dbReference type="EMBL" id="RPB22209.1"/>
    </source>
</evidence>
<protein>
    <submittedName>
        <fullName evidence="3">Uncharacterized protein</fullName>
    </submittedName>
</protein>
<feature type="compositionally biased region" description="Low complexity" evidence="1">
    <location>
        <begin position="593"/>
        <end position="605"/>
    </location>
</feature>